<evidence type="ECO:0000313" key="4">
    <source>
        <dbReference type="Proteomes" id="UP000288216"/>
    </source>
</evidence>
<dbReference type="EMBL" id="BFAA01024820">
    <property type="protein sequence ID" value="GCB82511.1"/>
    <property type="molecule type" value="Genomic_DNA"/>
</dbReference>
<dbReference type="Proteomes" id="UP000288216">
    <property type="component" value="Unassembled WGS sequence"/>
</dbReference>
<dbReference type="AlphaFoldDB" id="A0A401QAW4"/>
<comment type="caution">
    <text evidence="3">The sequence shown here is derived from an EMBL/GenBank/DDBJ whole genome shotgun (WGS) entry which is preliminary data.</text>
</comment>
<evidence type="ECO:0000256" key="2">
    <source>
        <dbReference type="SAM" id="MobiDB-lite"/>
    </source>
</evidence>
<feature type="region of interest" description="Disordered" evidence="2">
    <location>
        <begin position="20"/>
        <end position="80"/>
    </location>
</feature>
<dbReference type="OrthoDB" id="3176171at2759"/>
<reference evidence="3 4" key="1">
    <citation type="journal article" date="2018" name="Nat. Ecol. Evol.">
        <title>Shark genomes provide insights into elasmobranch evolution and the origin of vertebrates.</title>
        <authorList>
            <person name="Hara Y"/>
            <person name="Yamaguchi K"/>
            <person name="Onimaru K"/>
            <person name="Kadota M"/>
            <person name="Koyanagi M"/>
            <person name="Keeley SD"/>
            <person name="Tatsumi K"/>
            <person name="Tanaka K"/>
            <person name="Motone F"/>
            <person name="Kageyama Y"/>
            <person name="Nozu R"/>
            <person name="Adachi N"/>
            <person name="Nishimura O"/>
            <person name="Nakagawa R"/>
            <person name="Tanegashima C"/>
            <person name="Kiyatake I"/>
            <person name="Matsumoto R"/>
            <person name="Murakumo K"/>
            <person name="Nishida K"/>
            <person name="Terakita A"/>
            <person name="Kuratani S"/>
            <person name="Sato K"/>
            <person name="Hyodo S Kuraku.S."/>
        </authorList>
    </citation>
    <scope>NUCLEOTIDE SEQUENCE [LARGE SCALE GENOMIC DNA]</scope>
</reference>
<feature type="non-terminal residue" evidence="3">
    <location>
        <position position="197"/>
    </location>
</feature>
<evidence type="ECO:0000313" key="3">
    <source>
        <dbReference type="EMBL" id="GCB82511.1"/>
    </source>
</evidence>
<keyword evidence="4" id="KW-1185">Reference proteome</keyword>
<feature type="coiled-coil region" evidence="1">
    <location>
        <begin position="123"/>
        <end position="173"/>
    </location>
</feature>
<dbReference type="STRING" id="75743.A0A401QAW4"/>
<name>A0A401QAW4_SCYTO</name>
<keyword evidence="1" id="KW-0175">Coiled coil</keyword>
<proteinExistence type="predicted"/>
<evidence type="ECO:0000256" key="1">
    <source>
        <dbReference type="SAM" id="Coils"/>
    </source>
</evidence>
<organism evidence="3 4">
    <name type="scientific">Scyliorhinus torazame</name>
    <name type="common">Cloudy catshark</name>
    <name type="synonym">Catulus torazame</name>
    <dbReference type="NCBI Taxonomy" id="75743"/>
    <lineage>
        <taxon>Eukaryota</taxon>
        <taxon>Metazoa</taxon>
        <taxon>Chordata</taxon>
        <taxon>Craniata</taxon>
        <taxon>Vertebrata</taxon>
        <taxon>Chondrichthyes</taxon>
        <taxon>Elasmobranchii</taxon>
        <taxon>Galeomorphii</taxon>
        <taxon>Galeoidea</taxon>
        <taxon>Carcharhiniformes</taxon>
        <taxon>Scyliorhinidae</taxon>
        <taxon>Scyliorhinus</taxon>
    </lineage>
</organism>
<accession>A0A401QAW4</accession>
<sequence>MFIGEGTHVLWIVNSQLRTPYPDLSPSPKGSPHSEDSPYPGLSPYSEDSPSPDRSPYSEDSPFPSGSLRLDSSARCSSTPFSGVRRLVESISTLQTERSKLASEVEATKVDMEHGETEKKQLSANFQIQIQKLKERIKEREEELNQLRMETGVTDSEKRIQHLSLENESLKQNLSVTQGLLQQLSSLPLQPSPQLLK</sequence>
<protein>
    <submittedName>
        <fullName evidence="3">Uncharacterized protein</fullName>
    </submittedName>
</protein>
<gene>
    <name evidence="3" type="ORF">scyTo_0022916</name>
</gene>